<evidence type="ECO:0000256" key="1">
    <source>
        <dbReference type="SAM" id="MobiDB-lite"/>
    </source>
</evidence>
<feature type="chain" id="PRO_5012710877" description="DUF1573 domain-containing protein" evidence="2">
    <location>
        <begin position="21"/>
        <end position="188"/>
    </location>
</feature>
<name>A0A1X7LBX6_9BACT</name>
<dbReference type="PANTHER" id="PTHR37833:SF1">
    <property type="entry name" value="SIGNAL PEPTIDE PROTEIN"/>
    <property type="match status" value="1"/>
</dbReference>
<dbReference type="RefSeq" id="WP_085518889.1">
    <property type="nucleotide sequence ID" value="NZ_FXAW01000009.1"/>
</dbReference>
<dbReference type="InterPro" id="IPR013783">
    <property type="entry name" value="Ig-like_fold"/>
</dbReference>
<dbReference type="Pfam" id="PF07610">
    <property type="entry name" value="DUF1573"/>
    <property type="match status" value="1"/>
</dbReference>
<feature type="region of interest" description="Disordered" evidence="1">
    <location>
        <begin position="38"/>
        <end position="74"/>
    </location>
</feature>
<feature type="signal peptide" evidence="2">
    <location>
        <begin position="1"/>
        <end position="20"/>
    </location>
</feature>
<dbReference type="Gene3D" id="2.60.40.10">
    <property type="entry name" value="Immunoglobulins"/>
    <property type="match status" value="1"/>
</dbReference>
<dbReference type="PROSITE" id="PS51257">
    <property type="entry name" value="PROKAR_LIPOPROTEIN"/>
    <property type="match status" value="1"/>
</dbReference>
<dbReference type="EMBL" id="FXAW01000009">
    <property type="protein sequence ID" value="SMG50903.1"/>
    <property type="molecule type" value="Genomic_DNA"/>
</dbReference>
<protein>
    <recommendedName>
        <fullName evidence="5">DUF1573 domain-containing protein</fullName>
    </recommendedName>
</protein>
<accession>A0A1X7LBX6</accession>
<gene>
    <name evidence="3" type="ORF">SAMN05661096_03766</name>
</gene>
<dbReference type="InterPro" id="IPR011467">
    <property type="entry name" value="DUF1573"/>
</dbReference>
<proteinExistence type="predicted"/>
<dbReference type="OrthoDB" id="826619at2"/>
<evidence type="ECO:0000313" key="4">
    <source>
        <dbReference type="Proteomes" id="UP000193804"/>
    </source>
</evidence>
<dbReference type="PANTHER" id="PTHR37833">
    <property type="entry name" value="LIPOPROTEIN-RELATED"/>
    <property type="match status" value="1"/>
</dbReference>
<sequence length="188" mass="20159">MKNIVYAILAVGLLSLASCSGDVEKRVTDLERRVAALESNGGGTANKVSLQNSNQTQPNVQNNTTPKQKPDGPLPTMEFSEKVHDFGNIKEGDVVTKVFTFKNTGEAPLIISNATSSCGCTIPSYPKDKPIAPGEEGEIEVKYNSRGKKNQDNKVVRITANTWPATNNLTIKAFVEPKADASAGPVKQ</sequence>
<evidence type="ECO:0000256" key="2">
    <source>
        <dbReference type="SAM" id="SignalP"/>
    </source>
</evidence>
<organism evidence="3 4">
    <name type="scientific">Marivirga sericea</name>
    <dbReference type="NCBI Taxonomy" id="1028"/>
    <lineage>
        <taxon>Bacteria</taxon>
        <taxon>Pseudomonadati</taxon>
        <taxon>Bacteroidota</taxon>
        <taxon>Cytophagia</taxon>
        <taxon>Cytophagales</taxon>
        <taxon>Marivirgaceae</taxon>
        <taxon>Marivirga</taxon>
    </lineage>
</organism>
<dbReference type="AlphaFoldDB" id="A0A1X7LBX6"/>
<keyword evidence="4" id="KW-1185">Reference proteome</keyword>
<evidence type="ECO:0008006" key="5">
    <source>
        <dbReference type="Google" id="ProtNLM"/>
    </source>
</evidence>
<keyword evidence="2" id="KW-0732">Signal</keyword>
<feature type="compositionally biased region" description="Low complexity" evidence="1">
    <location>
        <begin position="51"/>
        <end position="67"/>
    </location>
</feature>
<dbReference type="Proteomes" id="UP000193804">
    <property type="component" value="Unassembled WGS sequence"/>
</dbReference>
<dbReference type="STRING" id="1028.SAMN05661096_03766"/>
<reference evidence="4" key="1">
    <citation type="submission" date="2017-04" db="EMBL/GenBank/DDBJ databases">
        <authorList>
            <person name="Varghese N."/>
            <person name="Submissions S."/>
        </authorList>
    </citation>
    <scope>NUCLEOTIDE SEQUENCE [LARGE SCALE GENOMIC DNA]</scope>
    <source>
        <strain evidence="4">DSM 4125</strain>
    </source>
</reference>
<evidence type="ECO:0000313" key="3">
    <source>
        <dbReference type="EMBL" id="SMG50903.1"/>
    </source>
</evidence>